<dbReference type="GO" id="GO:0004065">
    <property type="term" value="F:arylsulfatase activity"/>
    <property type="evidence" value="ECO:0007669"/>
    <property type="project" value="TreeGrafter"/>
</dbReference>
<dbReference type="STRING" id="659014.SAMN04487996_112136"/>
<gene>
    <name evidence="4" type="ORF">SAMN04487996_112136</name>
</gene>
<dbReference type="EMBL" id="FNAN01000012">
    <property type="protein sequence ID" value="SDF76586.1"/>
    <property type="molecule type" value="Genomic_DNA"/>
</dbReference>
<accession>A0A1G7NRH8</accession>
<dbReference type="Gene3D" id="3.30.1120.10">
    <property type="match status" value="1"/>
</dbReference>
<sequence length="606" mass="67353">MNFGYRTVDTSANLIGQKRKNLYFGEKCPPGPESPIFMTKTKLSLISLALLTGLGLVALKTKNTPEAPSADKHPNIIVILADDMGYSDMGCYGGEVHTPNLDFLAQNGLRYRQFYNTSRCCPTRASLLTGLYNQQAGIGKMTEAENQPGYQGHITENTVTLAEVLKTAGYQTGMTGKWHVSNTFTQKNPQEQLAWLNHQKDAGPFSPIEQYPTSRGFDKFFGTIWGVIDFFDPFSLVNGKEPVTSVPKDYYHTDAINDTTVAYIQGFAKSDKPFFLYVAQNAPHWPLQAKPEDIEKYKDTYKVGWEAIRKARYERMVKMGLINPKVTKLPETPAGAMKWEENPDREWDAMAMAVHAAMIDRMDQGIGRIVNALKQTGELDNTLILFLTDNGASPENCAKYGPGFDRPSETRDGRKIVYATEKQVMPGPQTSYASIGPRWASVANTPYRYAKAESFEGGLNSPMIAFWPKGITAKKGSFSDHTGHVMDLMATFCELSGAKYPKQFKNNDIKPTTGTSLVGSFSGKSSKGNSELFNEHFGARYARQGNWKLVSTAADSTWQLFDLSTDRSETQNLAATHPEKVKHLAGLWQEWANTHQVFPKPGKAAK</sequence>
<dbReference type="InterPro" id="IPR017850">
    <property type="entry name" value="Alkaline_phosphatase_core_sf"/>
</dbReference>
<evidence type="ECO:0000313" key="4">
    <source>
        <dbReference type="EMBL" id="SDF76586.1"/>
    </source>
</evidence>
<evidence type="ECO:0000259" key="3">
    <source>
        <dbReference type="Pfam" id="PF00884"/>
    </source>
</evidence>
<dbReference type="FunFam" id="3.40.720.10:FF:000047">
    <property type="entry name" value="Arylsulfatase"/>
    <property type="match status" value="1"/>
</dbReference>
<comment type="similarity">
    <text evidence="1">Belongs to the sulfatase family.</text>
</comment>
<evidence type="ECO:0000313" key="5">
    <source>
        <dbReference type="Proteomes" id="UP000198748"/>
    </source>
</evidence>
<evidence type="ECO:0000256" key="1">
    <source>
        <dbReference type="ARBA" id="ARBA00008779"/>
    </source>
</evidence>
<dbReference type="AlphaFoldDB" id="A0A1G7NRH8"/>
<dbReference type="InterPro" id="IPR000917">
    <property type="entry name" value="Sulfatase_N"/>
</dbReference>
<dbReference type="Gene3D" id="3.40.720.10">
    <property type="entry name" value="Alkaline Phosphatase, subunit A"/>
    <property type="match status" value="1"/>
</dbReference>
<organism evidence="4 5">
    <name type="scientific">Dyadobacter soli</name>
    <dbReference type="NCBI Taxonomy" id="659014"/>
    <lineage>
        <taxon>Bacteria</taxon>
        <taxon>Pseudomonadati</taxon>
        <taxon>Bacteroidota</taxon>
        <taxon>Cytophagia</taxon>
        <taxon>Cytophagales</taxon>
        <taxon>Spirosomataceae</taxon>
        <taxon>Dyadobacter</taxon>
    </lineage>
</organism>
<dbReference type="CDD" id="cd16025">
    <property type="entry name" value="PAS_like"/>
    <property type="match status" value="1"/>
</dbReference>
<dbReference type="Pfam" id="PF00884">
    <property type="entry name" value="Sulfatase"/>
    <property type="match status" value="1"/>
</dbReference>
<reference evidence="5" key="1">
    <citation type="submission" date="2016-10" db="EMBL/GenBank/DDBJ databases">
        <authorList>
            <person name="Varghese N."/>
            <person name="Submissions S."/>
        </authorList>
    </citation>
    <scope>NUCLEOTIDE SEQUENCE [LARGE SCALE GENOMIC DNA]</scope>
    <source>
        <strain evidence="5">DSM 25329</strain>
    </source>
</reference>
<name>A0A1G7NRH8_9BACT</name>
<dbReference type="InterPro" id="IPR050738">
    <property type="entry name" value="Sulfatase"/>
</dbReference>
<keyword evidence="2" id="KW-0378">Hydrolase</keyword>
<keyword evidence="5" id="KW-1185">Reference proteome</keyword>
<dbReference type="Proteomes" id="UP000198748">
    <property type="component" value="Unassembled WGS sequence"/>
</dbReference>
<dbReference type="PANTHER" id="PTHR42693">
    <property type="entry name" value="ARYLSULFATASE FAMILY MEMBER"/>
    <property type="match status" value="1"/>
</dbReference>
<protein>
    <submittedName>
        <fullName evidence="4">Arylsulfatase</fullName>
    </submittedName>
</protein>
<dbReference type="SUPFAM" id="SSF53649">
    <property type="entry name" value="Alkaline phosphatase-like"/>
    <property type="match status" value="1"/>
</dbReference>
<feature type="domain" description="Sulfatase N-terminal" evidence="3">
    <location>
        <begin position="74"/>
        <end position="497"/>
    </location>
</feature>
<dbReference type="PANTHER" id="PTHR42693:SF53">
    <property type="entry name" value="ENDO-4-O-SULFATASE"/>
    <property type="match status" value="1"/>
</dbReference>
<evidence type="ECO:0000256" key="2">
    <source>
        <dbReference type="ARBA" id="ARBA00022801"/>
    </source>
</evidence>
<proteinExistence type="inferred from homology"/>